<proteinExistence type="predicted"/>
<dbReference type="Proteomes" id="UP001153678">
    <property type="component" value="Unassembled WGS sequence"/>
</dbReference>
<evidence type="ECO:0000313" key="1">
    <source>
        <dbReference type="EMBL" id="CAI2194200.1"/>
    </source>
</evidence>
<dbReference type="EMBL" id="CAMKVN010010560">
    <property type="protein sequence ID" value="CAI2194200.1"/>
    <property type="molecule type" value="Genomic_DNA"/>
</dbReference>
<dbReference type="AlphaFoldDB" id="A0A9W4T6E1"/>
<sequence>MNAKKEIILAIENFQKQVKDKLLSRKASEKIVVFNKRVENAINKLSSGIGDFQEEGQMTLLREKLEKSIKQIEGMIKVSRHNLSSE</sequence>
<protein>
    <submittedName>
        <fullName evidence="1">7335_t:CDS:1</fullName>
    </submittedName>
</protein>
<accession>A0A9W4T6E1</accession>
<keyword evidence="2" id="KW-1185">Reference proteome</keyword>
<comment type="caution">
    <text evidence="1">The sequence shown here is derived from an EMBL/GenBank/DDBJ whole genome shotgun (WGS) entry which is preliminary data.</text>
</comment>
<organism evidence="1 2">
    <name type="scientific">Funneliformis geosporum</name>
    <dbReference type="NCBI Taxonomy" id="1117311"/>
    <lineage>
        <taxon>Eukaryota</taxon>
        <taxon>Fungi</taxon>
        <taxon>Fungi incertae sedis</taxon>
        <taxon>Mucoromycota</taxon>
        <taxon>Glomeromycotina</taxon>
        <taxon>Glomeromycetes</taxon>
        <taxon>Glomerales</taxon>
        <taxon>Glomeraceae</taxon>
        <taxon>Funneliformis</taxon>
    </lineage>
</organism>
<feature type="non-terminal residue" evidence="1">
    <location>
        <position position="86"/>
    </location>
</feature>
<evidence type="ECO:0000313" key="2">
    <source>
        <dbReference type="Proteomes" id="UP001153678"/>
    </source>
</evidence>
<reference evidence="1" key="1">
    <citation type="submission" date="2022-08" db="EMBL/GenBank/DDBJ databases">
        <authorList>
            <person name="Kallberg Y."/>
            <person name="Tangrot J."/>
            <person name="Rosling A."/>
        </authorList>
    </citation>
    <scope>NUCLEOTIDE SEQUENCE</scope>
    <source>
        <strain evidence="1">Wild A</strain>
    </source>
</reference>
<name>A0A9W4T6E1_9GLOM</name>
<gene>
    <name evidence="1" type="ORF">FWILDA_LOCUS16456</name>
</gene>